<evidence type="ECO:0000256" key="3">
    <source>
        <dbReference type="ARBA" id="ARBA00022448"/>
    </source>
</evidence>
<dbReference type="InterPro" id="IPR012621">
    <property type="entry name" value="Tom7"/>
</dbReference>
<gene>
    <name evidence="11" type="ORF">COCSUDRAFT_52894</name>
</gene>
<keyword evidence="6" id="KW-0653">Protein transport</keyword>
<name>I0Z4D8_COCSC</name>
<dbReference type="OrthoDB" id="284357at2759"/>
<evidence type="ECO:0000256" key="7">
    <source>
        <dbReference type="ARBA" id="ARBA00022989"/>
    </source>
</evidence>
<keyword evidence="7 10" id="KW-1133">Transmembrane helix</keyword>
<dbReference type="AlphaFoldDB" id="I0Z4D8"/>
<organism evidence="11 12">
    <name type="scientific">Coccomyxa subellipsoidea (strain C-169)</name>
    <name type="common">Green microalga</name>
    <dbReference type="NCBI Taxonomy" id="574566"/>
    <lineage>
        <taxon>Eukaryota</taxon>
        <taxon>Viridiplantae</taxon>
        <taxon>Chlorophyta</taxon>
        <taxon>core chlorophytes</taxon>
        <taxon>Trebouxiophyceae</taxon>
        <taxon>Trebouxiophyceae incertae sedis</taxon>
        <taxon>Coccomyxaceae</taxon>
        <taxon>Coccomyxa</taxon>
        <taxon>Coccomyxa subellipsoidea</taxon>
    </lineage>
</organism>
<evidence type="ECO:0000256" key="9">
    <source>
        <dbReference type="ARBA" id="ARBA00023136"/>
    </source>
</evidence>
<dbReference type="Proteomes" id="UP000007264">
    <property type="component" value="Unassembled WGS sequence"/>
</dbReference>
<dbReference type="GO" id="GO:0005742">
    <property type="term" value="C:mitochondrial outer membrane translocase complex"/>
    <property type="evidence" value="ECO:0007669"/>
    <property type="project" value="InterPro"/>
</dbReference>
<keyword evidence="4 10" id="KW-0812">Transmembrane</keyword>
<keyword evidence="5" id="KW-1000">Mitochondrion outer membrane</keyword>
<evidence type="ECO:0000313" key="11">
    <source>
        <dbReference type="EMBL" id="EIE25507.1"/>
    </source>
</evidence>
<proteinExistence type="inferred from homology"/>
<keyword evidence="3" id="KW-0813">Transport</keyword>
<sequence length="58" mass="6556">MAKRKKEPTAWDMAKQVPAVVLEYAKPFVHYTFIPLIIVLGMTMTEPRPSIAQLLGPM</sequence>
<dbReference type="PANTHER" id="PTHR34944">
    <property type="entry name" value="MITOCHONDRIAL IMPORT RECEPTOR SUBUNIT TOM7"/>
    <property type="match status" value="1"/>
</dbReference>
<reference evidence="11 12" key="1">
    <citation type="journal article" date="2012" name="Genome Biol.">
        <title>The genome of the polar eukaryotic microalga coccomyxa subellipsoidea reveals traits of cold adaptation.</title>
        <authorList>
            <person name="Blanc G."/>
            <person name="Agarkova I."/>
            <person name="Grimwood J."/>
            <person name="Kuo A."/>
            <person name="Brueggeman A."/>
            <person name="Dunigan D."/>
            <person name="Gurnon J."/>
            <person name="Ladunga I."/>
            <person name="Lindquist E."/>
            <person name="Lucas S."/>
            <person name="Pangilinan J."/>
            <person name="Proschold T."/>
            <person name="Salamov A."/>
            <person name="Schmutz J."/>
            <person name="Weeks D."/>
            <person name="Yamada T."/>
            <person name="Claverie J.M."/>
            <person name="Grigoriev I."/>
            <person name="Van Etten J."/>
            <person name="Lomsadze A."/>
            <person name="Borodovsky M."/>
        </authorList>
    </citation>
    <scope>NUCLEOTIDE SEQUENCE [LARGE SCALE GENOMIC DNA]</scope>
    <source>
        <strain evidence="11 12">C-169</strain>
    </source>
</reference>
<dbReference type="KEGG" id="csl:COCSUDRAFT_52894"/>
<keyword evidence="12" id="KW-1185">Reference proteome</keyword>
<dbReference type="GeneID" id="17043509"/>
<evidence type="ECO:0000256" key="5">
    <source>
        <dbReference type="ARBA" id="ARBA00022787"/>
    </source>
</evidence>
<evidence type="ECO:0000256" key="8">
    <source>
        <dbReference type="ARBA" id="ARBA00023128"/>
    </source>
</evidence>
<comment type="caution">
    <text evidence="11">The sequence shown here is derived from an EMBL/GenBank/DDBJ whole genome shotgun (WGS) entry which is preliminary data.</text>
</comment>
<accession>I0Z4D8</accession>
<evidence type="ECO:0000256" key="4">
    <source>
        <dbReference type="ARBA" id="ARBA00022692"/>
    </source>
</evidence>
<comment type="similarity">
    <text evidence="2">Belongs to the Tom7 family.</text>
</comment>
<dbReference type="Pfam" id="PF08038">
    <property type="entry name" value="Tom7"/>
    <property type="match status" value="1"/>
</dbReference>
<evidence type="ECO:0000256" key="1">
    <source>
        <dbReference type="ARBA" id="ARBA00004572"/>
    </source>
</evidence>
<comment type="subcellular location">
    <subcellularLocation>
        <location evidence="1">Mitochondrion outer membrane</location>
        <topology evidence="1">Single-pass membrane protein</topology>
    </subcellularLocation>
</comment>
<evidence type="ECO:0000256" key="2">
    <source>
        <dbReference type="ARBA" id="ARBA00010917"/>
    </source>
</evidence>
<dbReference type="EMBL" id="AGSI01000004">
    <property type="protein sequence ID" value="EIE25507.1"/>
    <property type="molecule type" value="Genomic_DNA"/>
</dbReference>
<evidence type="ECO:0000256" key="10">
    <source>
        <dbReference type="SAM" id="Phobius"/>
    </source>
</evidence>
<feature type="transmembrane region" description="Helical" evidence="10">
    <location>
        <begin position="28"/>
        <end position="45"/>
    </location>
</feature>
<dbReference type="PANTHER" id="PTHR34944:SF2">
    <property type="entry name" value="MITOCHONDRIAL IMPORT RECEPTOR SUBUNIT TOM7"/>
    <property type="match status" value="1"/>
</dbReference>
<evidence type="ECO:0000256" key="6">
    <source>
        <dbReference type="ARBA" id="ARBA00022927"/>
    </source>
</evidence>
<keyword evidence="9 10" id="KW-0472">Membrane</keyword>
<evidence type="ECO:0000313" key="12">
    <source>
        <dbReference type="Proteomes" id="UP000007264"/>
    </source>
</evidence>
<keyword evidence="8" id="KW-0496">Mitochondrion</keyword>
<dbReference type="GO" id="GO:0030150">
    <property type="term" value="P:protein import into mitochondrial matrix"/>
    <property type="evidence" value="ECO:0007669"/>
    <property type="project" value="InterPro"/>
</dbReference>
<dbReference type="RefSeq" id="XP_005650051.1">
    <property type="nucleotide sequence ID" value="XM_005649994.1"/>
</dbReference>
<protein>
    <submittedName>
        <fullName evidence="11">Uncharacterized protein</fullName>
    </submittedName>
</protein>